<keyword evidence="1" id="KW-0472">Membrane</keyword>
<evidence type="ECO:0000256" key="1">
    <source>
        <dbReference type="SAM" id="Phobius"/>
    </source>
</evidence>
<keyword evidence="1" id="KW-1133">Transmembrane helix</keyword>
<accession>A0A3M7SQU5</accession>
<dbReference type="AlphaFoldDB" id="A0A3M7SQU5"/>
<organism evidence="2 3">
    <name type="scientific">Brachionus plicatilis</name>
    <name type="common">Marine rotifer</name>
    <name type="synonym">Brachionus muelleri</name>
    <dbReference type="NCBI Taxonomy" id="10195"/>
    <lineage>
        <taxon>Eukaryota</taxon>
        <taxon>Metazoa</taxon>
        <taxon>Spiralia</taxon>
        <taxon>Gnathifera</taxon>
        <taxon>Rotifera</taxon>
        <taxon>Eurotatoria</taxon>
        <taxon>Monogononta</taxon>
        <taxon>Pseudotrocha</taxon>
        <taxon>Ploima</taxon>
        <taxon>Brachionidae</taxon>
        <taxon>Brachionus</taxon>
    </lineage>
</organism>
<protein>
    <submittedName>
        <fullName evidence="2">Uncharacterized protein</fullName>
    </submittedName>
</protein>
<name>A0A3M7SQU5_BRAPC</name>
<keyword evidence="3" id="KW-1185">Reference proteome</keyword>
<comment type="caution">
    <text evidence="2">The sequence shown here is derived from an EMBL/GenBank/DDBJ whole genome shotgun (WGS) entry which is preliminary data.</text>
</comment>
<feature type="transmembrane region" description="Helical" evidence="1">
    <location>
        <begin position="7"/>
        <end position="24"/>
    </location>
</feature>
<proteinExistence type="predicted"/>
<gene>
    <name evidence="2" type="ORF">BpHYR1_051023</name>
</gene>
<dbReference type="EMBL" id="REGN01000928">
    <property type="protein sequence ID" value="RNA38065.1"/>
    <property type="molecule type" value="Genomic_DNA"/>
</dbReference>
<sequence length="88" mass="9936">MLLPLDILRAASHALIIGLTYLVGENVFVSAILDFGGVFSSFFFSLLFLFVTQIMIRKESWGDTNAESPEILIEHANVQRCQVKKEKF</sequence>
<keyword evidence="1" id="KW-0812">Transmembrane</keyword>
<feature type="transmembrane region" description="Helical" evidence="1">
    <location>
        <begin position="30"/>
        <end position="51"/>
    </location>
</feature>
<evidence type="ECO:0000313" key="2">
    <source>
        <dbReference type="EMBL" id="RNA38065.1"/>
    </source>
</evidence>
<evidence type="ECO:0000313" key="3">
    <source>
        <dbReference type="Proteomes" id="UP000276133"/>
    </source>
</evidence>
<dbReference type="Proteomes" id="UP000276133">
    <property type="component" value="Unassembled WGS sequence"/>
</dbReference>
<reference evidence="2 3" key="1">
    <citation type="journal article" date="2018" name="Sci. Rep.">
        <title>Genomic signatures of local adaptation to the degree of environmental predictability in rotifers.</title>
        <authorList>
            <person name="Franch-Gras L."/>
            <person name="Hahn C."/>
            <person name="Garcia-Roger E.M."/>
            <person name="Carmona M.J."/>
            <person name="Serra M."/>
            <person name="Gomez A."/>
        </authorList>
    </citation>
    <scope>NUCLEOTIDE SEQUENCE [LARGE SCALE GENOMIC DNA]</scope>
    <source>
        <strain evidence="2">HYR1</strain>
    </source>
</reference>